<reference evidence="1" key="1">
    <citation type="submission" date="2014-11" db="EMBL/GenBank/DDBJ databases">
        <authorList>
            <person name="Amaro Gonzalez C."/>
        </authorList>
    </citation>
    <scope>NUCLEOTIDE SEQUENCE</scope>
</reference>
<proteinExistence type="predicted"/>
<sequence length="17" mass="1876">MCFTSKLISKSKFGSVL</sequence>
<evidence type="ECO:0000313" key="1">
    <source>
        <dbReference type="EMBL" id="JAH81431.1"/>
    </source>
</evidence>
<reference evidence="1" key="2">
    <citation type="journal article" date="2015" name="Fish Shellfish Immunol.">
        <title>Early steps in the European eel (Anguilla anguilla)-Vibrio vulnificus interaction in the gills: Role of the RtxA13 toxin.</title>
        <authorList>
            <person name="Callol A."/>
            <person name="Pajuelo D."/>
            <person name="Ebbesson L."/>
            <person name="Teles M."/>
            <person name="MacKenzie S."/>
            <person name="Amaro C."/>
        </authorList>
    </citation>
    <scope>NUCLEOTIDE SEQUENCE</scope>
</reference>
<organism evidence="1">
    <name type="scientific">Anguilla anguilla</name>
    <name type="common">European freshwater eel</name>
    <name type="synonym">Muraena anguilla</name>
    <dbReference type="NCBI Taxonomy" id="7936"/>
    <lineage>
        <taxon>Eukaryota</taxon>
        <taxon>Metazoa</taxon>
        <taxon>Chordata</taxon>
        <taxon>Craniata</taxon>
        <taxon>Vertebrata</taxon>
        <taxon>Euteleostomi</taxon>
        <taxon>Actinopterygii</taxon>
        <taxon>Neopterygii</taxon>
        <taxon>Teleostei</taxon>
        <taxon>Anguilliformes</taxon>
        <taxon>Anguillidae</taxon>
        <taxon>Anguilla</taxon>
    </lineage>
</organism>
<dbReference type="AlphaFoldDB" id="A0A0E9VTT4"/>
<name>A0A0E9VTT4_ANGAN</name>
<accession>A0A0E9VTT4</accession>
<dbReference type="EMBL" id="GBXM01027146">
    <property type="protein sequence ID" value="JAH81431.1"/>
    <property type="molecule type" value="Transcribed_RNA"/>
</dbReference>
<protein>
    <submittedName>
        <fullName evidence="1">Uncharacterized protein</fullName>
    </submittedName>
</protein>